<dbReference type="Proteomes" id="UP000075714">
    <property type="component" value="Unassembled WGS sequence"/>
</dbReference>
<dbReference type="InterPro" id="IPR016035">
    <property type="entry name" value="Acyl_Trfase/lysoPLipase"/>
</dbReference>
<proteinExistence type="predicted"/>
<dbReference type="InterPro" id="IPR033562">
    <property type="entry name" value="PLPL"/>
</dbReference>
<evidence type="ECO:0000256" key="1">
    <source>
        <dbReference type="SAM" id="MobiDB-lite"/>
    </source>
</evidence>
<dbReference type="AlphaFoldDB" id="A0A150G2L6"/>
<organism evidence="2 3">
    <name type="scientific">Gonium pectorale</name>
    <name type="common">Green alga</name>
    <dbReference type="NCBI Taxonomy" id="33097"/>
    <lineage>
        <taxon>Eukaryota</taxon>
        <taxon>Viridiplantae</taxon>
        <taxon>Chlorophyta</taxon>
        <taxon>core chlorophytes</taxon>
        <taxon>Chlorophyceae</taxon>
        <taxon>CS clade</taxon>
        <taxon>Chlamydomonadales</taxon>
        <taxon>Volvocaceae</taxon>
        <taxon>Gonium</taxon>
    </lineage>
</organism>
<keyword evidence="3" id="KW-1185">Reference proteome</keyword>
<reference evidence="3" key="1">
    <citation type="journal article" date="2016" name="Nat. Commun.">
        <title>The Gonium pectorale genome demonstrates co-option of cell cycle regulation during the evolution of multicellularity.</title>
        <authorList>
            <person name="Hanschen E.R."/>
            <person name="Marriage T.N."/>
            <person name="Ferris P.J."/>
            <person name="Hamaji T."/>
            <person name="Toyoda A."/>
            <person name="Fujiyama A."/>
            <person name="Neme R."/>
            <person name="Noguchi H."/>
            <person name="Minakuchi Y."/>
            <person name="Suzuki M."/>
            <person name="Kawai-Toyooka H."/>
            <person name="Smith D.R."/>
            <person name="Sparks H."/>
            <person name="Anderson J."/>
            <person name="Bakaric R."/>
            <person name="Luria V."/>
            <person name="Karger A."/>
            <person name="Kirschner M.W."/>
            <person name="Durand P.M."/>
            <person name="Michod R.E."/>
            <person name="Nozaki H."/>
            <person name="Olson B.J."/>
        </authorList>
    </citation>
    <scope>NUCLEOTIDE SEQUENCE [LARGE SCALE GENOMIC DNA]</scope>
    <source>
        <strain evidence="3">NIES-2863</strain>
    </source>
</reference>
<feature type="compositionally biased region" description="Low complexity" evidence="1">
    <location>
        <begin position="347"/>
        <end position="356"/>
    </location>
</feature>
<evidence type="ECO:0008006" key="4">
    <source>
        <dbReference type="Google" id="ProtNLM"/>
    </source>
</evidence>
<dbReference type="GO" id="GO:0016020">
    <property type="term" value="C:membrane"/>
    <property type="evidence" value="ECO:0007669"/>
    <property type="project" value="TreeGrafter"/>
</dbReference>
<dbReference type="PANTHER" id="PTHR12406">
    <property type="entry name" value="CALCIUM-INDEPENDENT PHOSPHOLIPASE A2 IPLA2 -RELATED"/>
    <property type="match status" value="1"/>
</dbReference>
<feature type="compositionally biased region" description="Low complexity" evidence="1">
    <location>
        <begin position="303"/>
        <end position="317"/>
    </location>
</feature>
<name>A0A150G2L6_GONPE</name>
<feature type="region of interest" description="Disordered" evidence="1">
    <location>
        <begin position="303"/>
        <end position="356"/>
    </location>
</feature>
<dbReference type="GO" id="GO:0019433">
    <property type="term" value="P:triglyceride catabolic process"/>
    <property type="evidence" value="ECO:0007669"/>
    <property type="project" value="TreeGrafter"/>
</dbReference>
<comment type="caution">
    <text evidence="2">The sequence shown here is derived from an EMBL/GenBank/DDBJ whole genome shotgun (WGS) entry which is preliminary data.</text>
</comment>
<dbReference type="PANTHER" id="PTHR12406:SF45">
    <property type="entry name" value="PATATIN"/>
    <property type="match status" value="1"/>
</dbReference>
<dbReference type="SUPFAM" id="SSF52151">
    <property type="entry name" value="FabD/lysophospholipase-like"/>
    <property type="match status" value="1"/>
</dbReference>
<dbReference type="EMBL" id="LSYV01000074">
    <property type="protein sequence ID" value="KXZ44116.1"/>
    <property type="molecule type" value="Genomic_DNA"/>
</dbReference>
<dbReference type="STRING" id="33097.A0A150G2L6"/>
<sequence>MEHGCVLKGLSRHVDPAAVPMLGSSSGALVTALAGCGVEPAAAAEEAQRLLCSRRVSGRRLGVVGVLGGITRHWLEACLPNDAGSRLSGRSTVLVTRLPLLTTEHITHFASKQDVVDVVMASAHLPLVLDGTWYALCRRRPAIDGGFWWWWARCEQAYRVAGGAAPPPGHGGGAAARAAVADDTDSRVTAGLLDCLANDVRRGMAETPGPVATAAGGGAAAMVSGRRERNGLGYGGGGNGSGGGLSMGHSSVSAALGAAASAAAAASGHGHCALAAAASAAAAAPASSAAAAGFFTSSPALPPSSAAATAPWSSGRPSPHHPFPRRPPSPSATYPSSVVPLARPHHPSSAPASSPAVLLVQPADDPALVKDWRRFRRWAPDALAGGGGSDGGGSGGGGGGGGFVSLAREMMALGEAYGSGPLMRRLERL</sequence>
<dbReference type="GO" id="GO:0005811">
    <property type="term" value="C:lipid droplet"/>
    <property type="evidence" value="ECO:0007669"/>
    <property type="project" value="TreeGrafter"/>
</dbReference>
<dbReference type="GO" id="GO:0004806">
    <property type="term" value="F:triacylglycerol lipase activity"/>
    <property type="evidence" value="ECO:0007669"/>
    <property type="project" value="TreeGrafter"/>
</dbReference>
<dbReference type="OrthoDB" id="197155at2759"/>
<accession>A0A150G2L6</accession>
<protein>
    <recommendedName>
        <fullName evidence="4">PNPLA domain-containing protein</fullName>
    </recommendedName>
</protein>
<gene>
    <name evidence="2" type="ORF">GPECTOR_73g637</name>
</gene>
<dbReference type="GO" id="GO:0005737">
    <property type="term" value="C:cytoplasm"/>
    <property type="evidence" value="ECO:0007669"/>
    <property type="project" value="TreeGrafter"/>
</dbReference>
<evidence type="ECO:0000313" key="3">
    <source>
        <dbReference type="Proteomes" id="UP000075714"/>
    </source>
</evidence>
<dbReference type="GO" id="GO:0055088">
    <property type="term" value="P:lipid homeostasis"/>
    <property type="evidence" value="ECO:0007669"/>
    <property type="project" value="TreeGrafter"/>
</dbReference>
<evidence type="ECO:0000313" key="2">
    <source>
        <dbReference type="EMBL" id="KXZ44116.1"/>
    </source>
</evidence>